<evidence type="ECO:0000259" key="2">
    <source>
        <dbReference type="PROSITE" id="PS51724"/>
    </source>
</evidence>
<evidence type="ECO:0000256" key="1">
    <source>
        <dbReference type="SAM" id="MobiDB-lite"/>
    </source>
</evidence>
<evidence type="ECO:0000313" key="4">
    <source>
        <dbReference type="Proteomes" id="UP000503312"/>
    </source>
</evidence>
<sequence length="265" mass="28358">MIRLPSLFKRKTQSDDLKTGSVGRRTTKRVEPRAFQRASESEELIFTDDPEQQRARHRLIGAAVLVLIAVIGLPRILDSKPKAVNNDIAINIVTSLPAPSVDNKLDVKSQESPKIDTPVAVSKSATPTPEVKVEPKTEVKSANATNKAPSLGLADGEEVVSAASNAKPKTDVSPRNADNSSAKNSVKYGIPVGSFANDDSIKNVAAKLKELKIPYSASTKTRADGAKLTVFRAGPFSDKDTAELAEKKIKATLNPAAKIIEIGKQ</sequence>
<dbReference type="EMBL" id="CP028942">
    <property type="protein sequence ID" value="QKM64832.1"/>
    <property type="molecule type" value="Genomic_DNA"/>
</dbReference>
<dbReference type="RefSeq" id="WP_173955871.1">
    <property type="nucleotide sequence ID" value="NZ_CP028942.1"/>
</dbReference>
<feature type="region of interest" description="Disordered" evidence="1">
    <location>
        <begin position="107"/>
        <end position="184"/>
    </location>
</feature>
<proteinExistence type="predicted"/>
<protein>
    <submittedName>
        <fullName evidence="3">Sporulation protein</fullName>
    </submittedName>
</protein>
<dbReference type="SUPFAM" id="SSF110997">
    <property type="entry name" value="Sporulation related repeat"/>
    <property type="match status" value="1"/>
</dbReference>
<organism evidence="3 4">
    <name type="scientific">Polynucleobacter tropicus</name>
    <dbReference type="NCBI Taxonomy" id="1743174"/>
    <lineage>
        <taxon>Bacteria</taxon>
        <taxon>Pseudomonadati</taxon>
        <taxon>Pseudomonadota</taxon>
        <taxon>Betaproteobacteria</taxon>
        <taxon>Burkholderiales</taxon>
        <taxon>Burkholderiaceae</taxon>
        <taxon>Polynucleobacter</taxon>
    </lineage>
</organism>
<feature type="region of interest" description="Disordered" evidence="1">
    <location>
        <begin position="14"/>
        <end position="34"/>
    </location>
</feature>
<dbReference type="Gene3D" id="3.30.70.1070">
    <property type="entry name" value="Sporulation related repeat"/>
    <property type="match status" value="1"/>
</dbReference>
<reference evidence="3 4" key="1">
    <citation type="submission" date="2018-04" db="EMBL/GenBank/DDBJ databases">
        <title>Polynucleobacter sp. UH21B genome.</title>
        <authorList>
            <person name="Hahn M.W."/>
        </authorList>
    </citation>
    <scope>NUCLEOTIDE SEQUENCE [LARGE SCALE GENOMIC DNA]</scope>
    <source>
        <strain evidence="3 4">MWH-UH21B</strain>
    </source>
</reference>
<accession>A0A6M9PY43</accession>
<dbReference type="Pfam" id="PF05036">
    <property type="entry name" value="SPOR"/>
    <property type="match status" value="1"/>
</dbReference>
<gene>
    <name evidence="3" type="ORF">DCO17_06080</name>
</gene>
<dbReference type="InterPro" id="IPR036680">
    <property type="entry name" value="SPOR-like_sf"/>
</dbReference>
<dbReference type="PROSITE" id="PS51724">
    <property type="entry name" value="SPOR"/>
    <property type="match status" value="1"/>
</dbReference>
<dbReference type="InterPro" id="IPR007730">
    <property type="entry name" value="SPOR-like_dom"/>
</dbReference>
<keyword evidence="4" id="KW-1185">Reference proteome</keyword>
<evidence type="ECO:0000313" key="3">
    <source>
        <dbReference type="EMBL" id="QKM64832.1"/>
    </source>
</evidence>
<name>A0A6M9PY43_9BURK</name>
<dbReference type="Proteomes" id="UP000503312">
    <property type="component" value="Chromosome"/>
</dbReference>
<dbReference type="GO" id="GO:0042834">
    <property type="term" value="F:peptidoglycan binding"/>
    <property type="evidence" value="ECO:0007669"/>
    <property type="project" value="InterPro"/>
</dbReference>
<feature type="domain" description="SPOR" evidence="2">
    <location>
        <begin position="182"/>
        <end position="262"/>
    </location>
</feature>
<dbReference type="AlphaFoldDB" id="A0A6M9PY43"/>
<dbReference type="KEGG" id="ptrp:DCO17_06080"/>